<dbReference type="SUPFAM" id="SSF52172">
    <property type="entry name" value="CheY-like"/>
    <property type="match status" value="1"/>
</dbReference>
<dbReference type="GO" id="GO:0000160">
    <property type="term" value="P:phosphorelay signal transduction system"/>
    <property type="evidence" value="ECO:0007669"/>
    <property type="project" value="InterPro"/>
</dbReference>
<evidence type="ECO:0000259" key="5">
    <source>
        <dbReference type="PROSITE" id="PS50110"/>
    </source>
</evidence>
<feature type="domain" description="Response regulatory" evidence="5">
    <location>
        <begin position="3"/>
        <end position="119"/>
    </location>
</feature>
<comment type="caution">
    <text evidence="6">The sequence shown here is derived from an EMBL/GenBank/DDBJ whole genome shotgun (WGS) entry which is preliminary data.</text>
</comment>
<dbReference type="GO" id="GO:0003677">
    <property type="term" value="F:DNA binding"/>
    <property type="evidence" value="ECO:0007669"/>
    <property type="project" value="UniProtKB-KW"/>
</dbReference>
<dbReference type="SMART" id="SM00421">
    <property type="entry name" value="HTH_LUXR"/>
    <property type="match status" value="1"/>
</dbReference>
<dbReference type="SUPFAM" id="SSF46894">
    <property type="entry name" value="C-terminal effector domain of the bipartite response regulators"/>
    <property type="match status" value="1"/>
</dbReference>
<evidence type="ECO:0000256" key="3">
    <source>
        <dbReference type="PROSITE-ProRule" id="PRU00169"/>
    </source>
</evidence>
<dbReference type="PANTHER" id="PTHR43214:SF37">
    <property type="entry name" value="TRANSCRIPTIONAL REGULATORY PROTEIN YDFI"/>
    <property type="match status" value="1"/>
</dbReference>
<dbReference type="CDD" id="cd06170">
    <property type="entry name" value="LuxR_C_like"/>
    <property type="match status" value="1"/>
</dbReference>
<dbReference type="InterPro" id="IPR058245">
    <property type="entry name" value="NreC/VraR/RcsB-like_REC"/>
</dbReference>
<dbReference type="PRINTS" id="PR00038">
    <property type="entry name" value="HTHLUXR"/>
</dbReference>
<dbReference type="AlphaFoldDB" id="A0A4Q9YXM7"/>
<dbReference type="PROSITE" id="PS50110">
    <property type="entry name" value="RESPONSE_REGULATORY"/>
    <property type="match status" value="1"/>
</dbReference>
<name>A0A4Q9YXM7_9FLAO</name>
<keyword evidence="2" id="KW-0238">DNA-binding</keyword>
<dbReference type="InterPro" id="IPR000792">
    <property type="entry name" value="Tscrpt_reg_LuxR_C"/>
</dbReference>
<dbReference type="InterPro" id="IPR039420">
    <property type="entry name" value="WalR-like"/>
</dbReference>
<dbReference type="Proteomes" id="UP000293300">
    <property type="component" value="Unassembled WGS sequence"/>
</dbReference>
<dbReference type="InterPro" id="IPR011006">
    <property type="entry name" value="CheY-like_superfamily"/>
</dbReference>
<evidence type="ECO:0000259" key="4">
    <source>
        <dbReference type="PROSITE" id="PS50043"/>
    </source>
</evidence>
<evidence type="ECO:0000256" key="1">
    <source>
        <dbReference type="ARBA" id="ARBA00022553"/>
    </source>
</evidence>
<evidence type="ECO:0000256" key="2">
    <source>
        <dbReference type="ARBA" id="ARBA00023125"/>
    </source>
</evidence>
<feature type="domain" description="HTH luxR-type" evidence="4">
    <location>
        <begin position="148"/>
        <end position="213"/>
    </location>
</feature>
<dbReference type="Pfam" id="PF00196">
    <property type="entry name" value="GerE"/>
    <property type="match status" value="1"/>
</dbReference>
<keyword evidence="1 3" id="KW-0597">Phosphoprotein</keyword>
<dbReference type="GO" id="GO:0006355">
    <property type="term" value="P:regulation of DNA-templated transcription"/>
    <property type="evidence" value="ECO:0007669"/>
    <property type="project" value="InterPro"/>
</dbReference>
<reference evidence="6 7" key="1">
    <citation type="submission" date="2019-02" db="EMBL/GenBank/DDBJ databases">
        <title>Flavobacterium sp. RD-2-33 isolated from forest soil.</title>
        <authorList>
            <person name="Chaudhary D.K."/>
        </authorList>
    </citation>
    <scope>NUCLEOTIDE SEQUENCE [LARGE SCALE GENOMIC DNA]</scope>
    <source>
        <strain evidence="6 7">RD-2-33</strain>
    </source>
</reference>
<dbReference type="RefSeq" id="WP_131476702.1">
    <property type="nucleotide sequence ID" value="NZ_SJPE01000015.1"/>
</dbReference>
<gene>
    <name evidence="6" type="ORF">EZL74_11135</name>
</gene>
<organism evidence="6 7">
    <name type="scientific">Flavobacterium silvisoli</name>
    <dbReference type="NCBI Taxonomy" id="2529433"/>
    <lineage>
        <taxon>Bacteria</taxon>
        <taxon>Pseudomonadati</taxon>
        <taxon>Bacteroidota</taxon>
        <taxon>Flavobacteriia</taxon>
        <taxon>Flavobacteriales</taxon>
        <taxon>Flavobacteriaceae</taxon>
        <taxon>Flavobacterium</taxon>
    </lineage>
</organism>
<dbReference type="PROSITE" id="PS50043">
    <property type="entry name" value="HTH_LUXR_2"/>
    <property type="match status" value="1"/>
</dbReference>
<evidence type="ECO:0000313" key="7">
    <source>
        <dbReference type="Proteomes" id="UP000293300"/>
    </source>
</evidence>
<sequence length="218" mass="25389">MIKIAIVDDHQLFRKSLALTLISFGEIQVVFDTDDGAKMLDFLREHTVDIVLIDLQMPRMDGFELCSEIRKNFTKIKVLIVSQLTTKEAIHKVMELGVNGFFTKNSPPEQLEQAIKSLVEKEYYFDIELSSVLREAYLWEKKFRDENKFQGQINLTRREIEILELSSLEMSSKEIAEKLFISVRTVETHRVHIMEKTKSKNFIGCIVFAIKNHFISIN</sequence>
<dbReference type="EMBL" id="SJPE01000015">
    <property type="protein sequence ID" value="TBX66134.1"/>
    <property type="molecule type" value="Genomic_DNA"/>
</dbReference>
<dbReference type="InterPro" id="IPR001789">
    <property type="entry name" value="Sig_transdc_resp-reg_receiver"/>
</dbReference>
<dbReference type="InterPro" id="IPR016032">
    <property type="entry name" value="Sig_transdc_resp-reg_C-effctor"/>
</dbReference>
<evidence type="ECO:0000313" key="6">
    <source>
        <dbReference type="EMBL" id="TBX66134.1"/>
    </source>
</evidence>
<dbReference type="Gene3D" id="3.40.50.2300">
    <property type="match status" value="1"/>
</dbReference>
<dbReference type="CDD" id="cd17535">
    <property type="entry name" value="REC_NarL-like"/>
    <property type="match status" value="1"/>
</dbReference>
<keyword evidence="7" id="KW-1185">Reference proteome</keyword>
<accession>A0A4Q9YXM7</accession>
<dbReference type="SMART" id="SM00448">
    <property type="entry name" value="REC"/>
    <property type="match status" value="1"/>
</dbReference>
<dbReference type="PANTHER" id="PTHR43214">
    <property type="entry name" value="TWO-COMPONENT RESPONSE REGULATOR"/>
    <property type="match status" value="1"/>
</dbReference>
<dbReference type="OrthoDB" id="9797341at2"/>
<proteinExistence type="predicted"/>
<dbReference type="Pfam" id="PF00072">
    <property type="entry name" value="Response_reg"/>
    <property type="match status" value="1"/>
</dbReference>
<protein>
    <submittedName>
        <fullName evidence="6">Response regulator transcription factor</fullName>
    </submittedName>
</protein>
<feature type="modified residue" description="4-aspartylphosphate" evidence="3">
    <location>
        <position position="54"/>
    </location>
</feature>